<dbReference type="Pfam" id="PF12146">
    <property type="entry name" value="Hydrolase_4"/>
    <property type="match status" value="1"/>
</dbReference>
<evidence type="ECO:0000256" key="4">
    <source>
        <dbReference type="PIRSR" id="PIRSR005211-1"/>
    </source>
</evidence>
<dbReference type="InterPro" id="IPR022742">
    <property type="entry name" value="Hydrolase_4"/>
</dbReference>
<protein>
    <recommendedName>
        <fullName evidence="7">Serine aminopeptidase S33 domain-containing protein</fullName>
    </recommendedName>
</protein>
<gene>
    <name evidence="8" type="ORF">HK097_010359</name>
</gene>
<dbReference type="PANTHER" id="PTHR10794">
    <property type="entry name" value="ABHYDROLASE DOMAIN-CONTAINING PROTEIN"/>
    <property type="match status" value="1"/>
</dbReference>
<feature type="non-terminal residue" evidence="8">
    <location>
        <position position="1"/>
    </location>
</feature>
<comment type="similarity">
    <text evidence="1">Belongs to the AB hydrolase superfamily. AB hydrolase 4 family.</text>
</comment>
<comment type="caution">
    <text evidence="8">The sequence shown here is derived from an EMBL/GenBank/DDBJ whole genome shotgun (WGS) entry which is preliminary data.</text>
</comment>
<keyword evidence="6" id="KW-0812">Transmembrane</keyword>
<keyword evidence="6" id="KW-0472">Membrane</keyword>
<evidence type="ECO:0000256" key="2">
    <source>
        <dbReference type="ARBA" id="ARBA00022487"/>
    </source>
</evidence>
<dbReference type="GO" id="GO:0047372">
    <property type="term" value="F:monoacylglycerol lipase activity"/>
    <property type="evidence" value="ECO:0007669"/>
    <property type="project" value="TreeGrafter"/>
</dbReference>
<name>A0AAD5X2L2_9FUNG</name>
<evidence type="ECO:0000256" key="3">
    <source>
        <dbReference type="ARBA" id="ARBA00022801"/>
    </source>
</evidence>
<proteinExistence type="inferred from homology"/>
<dbReference type="PROSITE" id="PS01133">
    <property type="entry name" value="UPF0017"/>
    <property type="match status" value="1"/>
</dbReference>
<dbReference type="SUPFAM" id="SSF53474">
    <property type="entry name" value="alpha/beta-Hydrolases"/>
    <property type="match status" value="1"/>
</dbReference>
<organism evidence="8 9">
    <name type="scientific">Rhizophlyctis rosea</name>
    <dbReference type="NCBI Taxonomy" id="64517"/>
    <lineage>
        <taxon>Eukaryota</taxon>
        <taxon>Fungi</taxon>
        <taxon>Fungi incertae sedis</taxon>
        <taxon>Chytridiomycota</taxon>
        <taxon>Chytridiomycota incertae sedis</taxon>
        <taxon>Chytridiomycetes</taxon>
        <taxon>Rhizophlyctidales</taxon>
        <taxon>Rhizophlyctidaceae</taxon>
        <taxon>Rhizophlyctis</taxon>
    </lineage>
</organism>
<dbReference type="InterPro" id="IPR012020">
    <property type="entry name" value="ABHD4"/>
</dbReference>
<evidence type="ECO:0000256" key="1">
    <source>
        <dbReference type="ARBA" id="ARBA00010884"/>
    </source>
</evidence>
<feature type="active site" description="Charge relay system" evidence="4">
    <location>
        <position position="297"/>
    </location>
</feature>
<evidence type="ECO:0000313" key="8">
    <source>
        <dbReference type="EMBL" id="KAJ3048639.1"/>
    </source>
</evidence>
<evidence type="ECO:0000256" key="5">
    <source>
        <dbReference type="SAM" id="MobiDB-lite"/>
    </source>
</evidence>
<dbReference type="InterPro" id="IPR029058">
    <property type="entry name" value="AB_hydrolase_fold"/>
</dbReference>
<keyword evidence="6" id="KW-1133">Transmembrane helix</keyword>
<sequence>MTGRSVNPYTKRPIPTPTLDDGPQPLPNKTSYAPYVSTHHSTDYISYEFRVPKWFCSAHEFKTYFTTTILPPTIVEQLSLHETHPRTFVTSVVLFVLVILLYLRQRIFLRSRIKLYHAPKTANIKYTDGKTGRQETVELMELVREWCPKLTKGVFSPTWWLAGGHEQTLFAAAYGGVGGDLVTYEREMLHLPDGGNIALDWCPGPSKKPFANDQTPCIVICHGLTGGSHELYVQDLVDVVTREKGYRAVVCNFRGCAKTELTSMHLYSAGYTDDLDYALTHILKHIPNAPLFGVGFSLGANVMLKYVGECGEGCRLTGAASVANPFDLLASSHALHRTVLGRYLYSWTLAQSLIRMFKRHMHHFKASEKFNIPSILSVRSIIEFDNAVTRRAFNYRSVHEYYRRGSSAQHVPDVAIPTLLLSALDDPIASREAIPYWEVQGNPNVILATTKGGGHLGWFEGMWPRRRWAASVVGEFATVVVEAGLSLP</sequence>
<feature type="active site" description="Charge relay system" evidence="4">
    <location>
        <position position="455"/>
    </location>
</feature>
<evidence type="ECO:0000313" key="9">
    <source>
        <dbReference type="Proteomes" id="UP001212841"/>
    </source>
</evidence>
<evidence type="ECO:0000256" key="6">
    <source>
        <dbReference type="SAM" id="Phobius"/>
    </source>
</evidence>
<keyword evidence="3" id="KW-0378">Hydrolase</keyword>
<dbReference type="PIRSF" id="PIRSF005211">
    <property type="entry name" value="Ab_hydro_YheT"/>
    <property type="match status" value="1"/>
</dbReference>
<keyword evidence="2" id="KW-0719">Serine esterase</keyword>
<dbReference type="GO" id="GO:0051793">
    <property type="term" value="P:medium-chain fatty acid catabolic process"/>
    <property type="evidence" value="ECO:0007669"/>
    <property type="project" value="TreeGrafter"/>
</dbReference>
<dbReference type="GO" id="GO:0008126">
    <property type="term" value="F:acetylesterase activity"/>
    <property type="evidence" value="ECO:0007669"/>
    <property type="project" value="TreeGrafter"/>
</dbReference>
<dbReference type="PANTHER" id="PTHR10794:SF63">
    <property type="entry name" value="ALPHA_BETA HYDROLASE 1, ISOFORM A"/>
    <property type="match status" value="1"/>
</dbReference>
<feature type="domain" description="Serine aminopeptidase S33" evidence="7">
    <location>
        <begin position="217"/>
        <end position="433"/>
    </location>
</feature>
<dbReference type="EMBL" id="JADGJD010000761">
    <property type="protein sequence ID" value="KAJ3048639.1"/>
    <property type="molecule type" value="Genomic_DNA"/>
</dbReference>
<dbReference type="Proteomes" id="UP001212841">
    <property type="component" value="Unassembled WGS sequence"/>
</dbReference>
<dbReference type="InterPro" id="IPR050960">
    <property type="entry name" value="AB_hydrolase_4_sf"/>
</dbReference>
<dbReference type="InterPro" id="IPR000952">
    <property type="entry name" value="AB_hydrolase_4_CS"/>
</dbReference>
<evidence type="ECO:0000259" key="7">
    <source>
        <dbReference type="Pfam" id="PF12146"/>
    </source>
</evidence>
<reference evidence="8" key="1">
    <citation type="submission" date="2020-05" db="EMBL/GenBank/DDBJ databases">
        <title>Phylogenomic resolution of chytrid fungi.</title>
        <authorList>
            <person name="Stajich J.E."/>
            <person name="Amses K."/>
            <person name="Simmons R."/>
            <person name="Seto K."/>
            <person name="Myers J."/>
            <person name="Bonds A."/>
            <person name="Quandt C.A."/>
            <person name="Barry K."/>
            <person name="Liu P."/>
            <person name="Grigoriev I."/>
            <person name="Longcore J.E."/>
            <person name="James T.Y."/>
        </authorList>
    </citation>
    <scope>NUCLEOTIDE SEQUENCE</scope>
    <source>
        <strain evidence="8">JEL0318</strain>
    </source>
</reference>
<feature type="transmembrane region" description="Helical" evidence="6">
    <location>
        <begin position="87"/>
        <end position="103"/>
    </location>
</feature>
<accession>A0AAD5X2L2</accession>
<dbReference type="Gene3D" id="3.40.50.1820">
    <property type="entry name" value="alpha/beta hydrolase"/>
    <property type="match status" value="1"/>
</dbReference>
<feature type="region of interest" description="Disordered" evidence="5">
    <location>
        <begin position="1"/>
        <end position="26"/>
    </location>
</feature>
<dbReference type="GO" id="GO:0051792">
    <property type="term" value="P:medium-chain fatty acid biosynthetic process"/>
    <property type="evidence" value="ECO:0007669"/>
    <property type="project" value="TreeGrafter"/>
</dbReference>
<dbReference type="AlphaFoldDB" id="A0AAD5X2L2"/>
<feature type="active site" description="Charge relay system" evidence="4">
    <location>
        <position position="426"/>
    </location>
</feature>
<keyword evidence="9" id="KW-1185">Reference proteome</keyword>